<dbReference type="Gene3D" id="1.10.238.10">
    <property type="entry name" value="EF-hand"/>
    <property type="match status" value="3"/>
</dbReference>
<evidence type="ECO:0000256" key="1">
    <source>
        <dbReference type="ARBA" id="ARBA00022737"/>
    </source>
</evidence>
<dbReference type="PROSITE" id="PS50853">
    <property type="entry name" value="FN3"/>
    <property type="match status" value="3"/>
</dbReference>
<feature type="region of interest" description="Disordered" evidence="4">
    <location>
        <begin position="1066"/>
        <end position="1088"/>
    </location>
</feature>
<dbReference type="GO" id="GO:0005509">
    <property type="term" value="F:calcium ion binding"/>
    <property type="evidence" value="ECO:0007669"/>
    <property type="project" value="InterPro"/>
</dbReference>
<dbReference type="PROSITE" id="PS50222">
    <property type="entry name" value="EF_HAND_2"/>
    <property type="match status" value="4"/>
</dbReference>
<dbReference type="PANTHER" id="PTHR13817">
    <property type="entry name" value="TITIN"/>
    <property type="match status" value="1"/>
</dbReference>
<feature type="domain" description="EF-hand" evidence="5">
    <location>
        <begin position="977"/>
        <end position="1012"/>
    </location>
</feature>
<evidence type="ECO:0000256" key="3">
    <source>
        <dbReference type="SAM" id="Coils"/>
    </source>
</evidence>
<dbReference type="PROSITE" id="PS00018">
    <property type="entry name" value="EF_HAND_1"/>
    <property type="match status" value="3"/>
</dbReference>
<dbReference type="InterPro" id="IPR050964">
    <property type="entry name" value="Striated_Muscle_Regulatory"/>
</dbReference>
<feature type="compositionally biased region" description="Basic and acidic residues" evidence="4">
    <location>
        <begin position="368"/>
        <end position="384"/>
    </location>
</feature>
<keyword evidence="1" id="KW-0677">Repeat</keyword>
<feature type="compositionally biased region" description="Polar residues" evidence="4">
    <location>
        <begin position="1079"/>
        <end position="1088"/>
    </location>
</feature>
<dbReference type="SMART" id="SM00060">
    <property type="entry name" value="FN3"/>
    <property type="match status" value="4"/>
</dbReference>
<dbReference type="STRING" id="112090.W4FZB0"/>
<dbReference type="CDD" id="cd00063">
    <property type="entry name" value="FN3"/>
    <property type="match status" value="3"/>
</dbReference>
<accession>W4FZB0</accession>
<feature type="coiled-coil region" evidence="3">
    <location>
        <begin position="306"/>
        <end position="333"/>
    </location>
</feature>
<reference evidence="7" key="1">
    <citation type="submission" date="2013-12" db="EMBL/GenBank/DDBJ databases">
        <title>The Genome Sequence of Aphanomyces astaci APO3.</title>
        <authorList>
            <consortium name="The Broad Institute Genomics Platform"/>
            <person name="Russ C."/>
            <person name="Tyler B."/>
            <person name="van West P."/>
            <person name="Dieguez-Uribeondo J."/>
            <person name="Young S.K."/>
            <person name="Zeng Q."/>
            <person name="Gargeya S."/>
            <person name="Fitzgerald M."/>
            <person name="Abouelleil A."/>
            <person name="Alvarado L."/>
            <person name="Chapman S.B."/>
            <person name="Gainer-Dewar J."/>
            <person name="Goldberg J."/>
            <person name="Griggs A."/>
            <person name="Gujja S."/>
            <person name="Hansen M."/>
            <person name="Howarth C."/>
            <person name="Imamovic A."/>
            <person name="Ireland A."/>
            <person name="Larimer J."/>
            <person name="McCowan C."/>
            <person name="Murphy C."/>
            <person name="Pearson M."/>
            <person name="Poon T.W."/>
            <person name="Priest M."/>
            <person name="Roberts A."/>
            <person name="Saif S."/>
            <person name="Shea T."/>
            <person name="Sykes S."/>
            <person name="Wortman J."/>
            <person name="Nusbaum C."/>
            <person name="Birren B."/>
        </authorList>
    </citation>
    <scope>NUCLEOTIDE SEQUENCE [LARGE SCALE GENOMIC DNA]</scope>
    <source>
        <strain evidence="7">APO3</strain>
    </source>
</reference>
<dbReference type="Pfam" id="PF13499">
    <property type="entry name" value="EF-hand_7"/>
    <property type="match status" value="2"/>
</dbReference>
<dbReference type="GeneID" id="20814879"/>
<dbReference type="CDD" id="cd00051">
    <property type="entry name" value="EFh"/>
    <property type="match status" value="2"/>
</dbReference>
<sequence length="1623" mass="181223">MPTGASTLEDFDVYESNPFDDCDVPEDDNNPEPTKSGKQGGAFDFQKWVARKDKYERVLQALRAISTDRAANESQWFECAVALAATDCLLKVGRTDKCDCEGICRDPGHAVSKQRSRCQCPAPKCSICNRCIGTTVGTITDKMQEIMRLYRGKSHDSDLEIAHQVANMGEGHLLNGVKITGLALRMSKSVLAQCSVLLGPDQAKMQRPCACPMRSLGDHWVHWTKANHSFNKVRLSDAQAKKFGGATRQLMEFVEADNVYLLTIKWRVAAKPQKGDTAKIAARRCLSADEKKLNAVFKALCKKYWMQAQHRVVELLREKIEAMTKQNRDKSTDRPRPPKSVAEMETAVLTNVGVKRIVQWVEDDKDAVQAKADESQKEKQEEGSMAHNAWVKRKDRLRVRVPTSPTNRHGNSAIKSMWKPPRFDFSTSGLVRPKKMEMPCCAVDLMRNSGLKYVHAMSEGFQGRGGDLDKCREVLLKKGHVYKSNFNIDDPDSAFSEDRYRFEKQAIKATGTAVVVGGVTREEGSKESYAVWMAAKARRDKAIGFLQHVTKPKDMEPEAAPATRWRDVGQALKGVDRSLLTAWMTWSDGFMSQGRCRVLWESFPPIACDVHSTSSAIRDVFLKLLHRKEVDYKDAFLKFATRKHMQAVKAGVTDDEDMKDDDKLQTYAHMTAKEFTKFLAGVGILLQPEECDRVVEYFDANGDGTITMQEFLAVTGDKRLTQCHGDTELALKDVCMWETVCHECGMLNAFQMVAGLKKDKQRLRAELPAHVKRRQLSQFQCNPILNMREVKEKAPYACDYAGWSAENAQDCVAKLDLWSVENRERKALQRLVTQGAPPEAPALFKDEDTTLDPTTMLLLRWHPPPVHGNNGAAFYILETSGAEGSTTYKQNVFRELVRDPQDFHDNQGEPRYHYVVTGLVPNTKYAIRLRALNAFGAGPYTFGYFTTVPSAPPAPMATRVTWNSIHLSWNTSIWYETQLKELRQVFDQADVDHNGEISRDEFVDEIEKRKPRVLEFLQKTTVMTADTTGVPLSMFDLIETNDSNSISWQEFVQMFQATIDWDAVDNKPAKPATGGPPSTLASKQRGTNVRTNRTRYVLKQCMDEVAGVYAEIYRGTKPYFVVLGLAAGTAYQFRVQTLNEDNVASLHSAATVVHTALMTPQAPVVATLGDSSVTLQWAEGSALANDQLTLAQKTKRMKKGAVLDDSVHRMLKEWAKETMVDSPSIDFAGKFKRYDTDGSGFIDVAEFQTLLAELGVPPTPERIQAYMTEFDTNNDAKISFDEFKAWWNKDTVEYVLKRSTTTSDASTVCYRGHGATTSVAGLAPNTRYIFRLRHVSSHATSALSAAASLMTLPRAPSPVGVIEALSTKLRVKWHPGTNGAERYLVEYRWTESVESTKTAAKPLAAKDAAWVVGYEGQDTVATLVGLAPSCIYRLRVRASNADRGWSGYGSVTDACTCAKDPSMKPAVAAEMFKVEVGGPGQMVIGDTILFTERLFLGDKGNVVEDEERRRGKSKPSSHHAGHECVGERTIAARVTKFVVDSLAVRTVVMLDVVWSTVLFYDQLHQKTMAAAATLQPDIKLARGEGAILKYETFRLPWQDEVARNPNMPTKLAEWAAWQQANGK</sequence>
<dbReference type="InterPro" id="IPR018247">
    <property type="entry name" value="EF_Hand_1_Ca_BS"/>
</dbReference>
<dbReference type="RefSeq" id="XP_009838542.1">
    <property type="nucleotide sequence ID" value="XM_009840240.1"/>
</dbReference>
<gene>
    <name evidence="7" type="ORF">H257_12883</name>
</gene>
<dbReference type="SUPFAM" id="SSF49265">
    <property type="entry name" value="Fibronectin type III"/>
    <property type="match status" value="3"/>
</dbReference>
<feature type="domain" description="Fibronectin type-III" evidence="6">
    <location>
        <begin position="1355"/>
        <end position="1461"/>
    </location>
</feature>
<dbReference type="PANTHER" id="PTHR13817:SF166">
    <property type="entry name" value="NEURONAL IGCAM-RELATED"/>
    <property type="match status" value="1"/>
</dbReference>
<keyword evidence="3" id="KW-0175">Coiled coil</keyword>
<feature type="domain" description="EF-hand" evidence="5">
    <location>
        <begin position="686"/>
        <end position="721"/>
    </location>
</feature>
<feature type="region of interest" description="Disordered" evidence="4">
    <location>
        <begin position="368"/>
        <end position="393"/>
    </location>
</feature>
<feature type="domain" description="Fibronectin type-III" evidence="6">
    <location>
        <begin position="837"/>
        <end position="951"/>
    </location>
</feature>
<evidence type="ECO:0000313" key="7">
    <source>
        <dbReference type="EMBL" id="ETV72099.1"/>
    </source>
</evidence>
<dbReference type="InterPro" id="IPR013783">
    <property type="entry name" value="Ig-like_fold"/>
</dbReference>
<protein>
    <submittedName>
        <fullName evidence="7">Uncharacterized protein</fullName>
    </submittedName>
</protein>
<feature type="domain" description="EF-hand" evidence="5">
    <location>
        <begin position="1222"/>
        <end position="1257"/>
    </location>
</feature>
<proteinExistence type="predicted"/>
<feature type="region of interest" description="Disordered" evidence="4">
    <location>
        <begin position="1"/>
        <end position="40"/>
    </location>
</feature>
<evidence type="ECO:0000256" key="4">
    <source>
        <dbReference type="SAM" id="MobiDB-lite"/>
    </source>
</evidence>
<evidence type="ECO:0000259" key="5">
    <source>
        <dbReference type="PROSITE" id="PS50222"/>
    </source>
</evidence>
<dbReference type="SUPFAM" id="SSF47473">
    <property type="entry name" value="EF-hand"/>
    <property type="match status" value="2"/>
</dbReference>
<dbReference type="InterPro" id="IPR002048">
    <property type="entry name" value="EF_hand_dom"/>
</dbReference>
<keyword evidence="2" id="KW-0106">Calcium</keyword>
<feature type="domain" description="EF-hand" evidence="5">
    <location>
        <begin position="1258"/>
        <end position="1293"/>
    </location>
</feature>
<evidence type="ECO:0000256" key="2">
    <source>
        <dbReference type="ARBA" id="ARBA00022837"/>
    </source>
</evidence>
<feature type="compositionally biased region" description="Acidic residues" evidence="4">
    <location>
        <begin position="9"/>
        <end position="30"/>
    </location>
</feature>
<dbReference type="OrthoDB" id="191686at2759"/>
<evidence type="ECO:0000259" key="6">
    <source>
        <dbReference type="PROSITE" id="PS50853"/>
    </source>
</evidence>
<dbReference type="Gene3D" id="2.60.40.10">
    <property type="entry name" value="Immunoglobulins"/>
    <property type="match status" value="3"/>
</dbReference>
<dbReference type="Pfam" id="PF00041">
    <property type="entry name" value="fn3"/>
    <property type="match status" value="1"/>
</dbReference>
<dbReference type="VEuPathDB" id="FungiDB:H257_12883"/>
<feature type="domain" description="Fibronectin type-III" evidence="6">
    <location>
        <begin position="1259"/>
        <end position="1354"/>
    </location>
</feature>
<dbReference type="EMBL" id="KI913156">
    <property type="protein sequence ID" value="ETV72099.1"/>
    <property type="molecule type" value="Genomic_DNA"/>
</dbReference>
<dbReference type="InterPro" id="IPR003961">
    <property type="entry name" value="FN3_dom"/>
</dbReference>
<name>W4FZB0_APHAT</name>
<dbReference type="InterPro" id="IPR036116">
    <property type="entry name" value="FN3_sf"/>
</dbReference>
<organism evidence="7">
    <name type="scientific">Aphanomyces astaci</name>
    <name type="common">Crayfish plague agent</name>
    <dbReference type="NCBI Taxonomy" id="112090"/>
    <lineage>
        <taxon>Eukaryota</taxon>
        <taxon>Sar</taxon>
        <taxon>Stramenopiles</taxon>
        <taxon>Oomycota</taxon>
        <taxon>Saprolegniomycetes</taxon>
        <taxon>Saprolegniales</taxon>
        <taxon>Verrucalvaceae</taxon>
        <taxon>Aphanomyces</taxon>
    </lineage>
</organism>
<dbReference type="Pfam" id="PF13202">
    <property type="entry name" value="EF-hand_5"/>
    <property type="match status" value="1"/>
</dbReference>
<dbReference type="InterPro" id="IPR011992">
    <property type="entry name" value="EF-hand-dom_pair"/>
</dbReference>
<dbReference type="SMART" id="SM00054">
    <property type="entry name" value="EFh"/>
    <property type="match status" value="5"/>
</dbReference>